<dbReference type="Proteomes" id="UP001162162">
    <property type="component" value="Unassembled WGS sequence"/>
</dbReference>
<keyword evidence="2" id="KW-1185">Reference proteome</keyword>
<accession>A0AAV8X0W9</accession>
<sequence>MPKTAEGDSYRKKYKEEDISKALVAIENGMSQREASKSTMIEDVQASVKYFLDSSPRENPFKNNCPGKGWYAAFLKRHQNITLRTSEGITSTSSVVFEADIRKWFSTVEAYLAENQLTDIIEDPSRIYNGDETCFWLCPKNKKVLAPKRGVETCTRLEHHPKNNITVMFTFSAR</sequence>
<protein>
    <recommendedName>
        <fullName evidence="3">HTH CENPB-type domain-containing protein</fullName>
    </recommendedName>
</protein>
<evidence type="ECO:0000313" key="1">
    <source>
        <dbReference type="EMBL" id="KAJ8932323.1"/>
    </source>
</evidence>
<organism evidence="1 2">
    <name type="scientific">Aromia moschata</name>
    <dbReference type="NCBI Taxonomy" id="1265417"/>
    <lineage>
        <taxon>Eukaryota</taxon>
        <taxon>Metazoa</taxon>
        <taxon>Ecdysozoa</taxon>
        <taxon>Arthropoda</taxon>
        <taxon>Hexapoda</taxon>
        <taxon>Insecta</taxon>
        <taxon>Pterygota</taxon>
        <taxon>Neoptera</taxon>
        <taxon>Endopterygota</taxon>
        <taxon>Coleoptera</taxon>
        <taxon>Polyphaga</taxon>
        <taxon>Cucujiformia</taxon>
        <taxon>Chrysomeloidea</taxon>
        <taxon>Cerambycidae</taxon>
        <taxon>Cerambycinae</taxon>
        <taxon>Callichromatini</taxon>
        <taxon>Aromia</taxon>
    </lineage>
</organism>
<proteinExistence type="predicted"/>
<comment type="caution">
    <text evidence="1">The sequence shown here is derived from an EMBL/GenBank/DDBJ whole genome shotgun (WGS) entry which is preliminary data.</text>
</comment>
<reference evidence="1" key="1">
    <citation type="journal article" date="2023" name="Insect Mol. Biol.">
        <title>Genome sequencing provides insights into the evolution of gene families encoding plant cell wall-degrading enzymes in longhorned beetles.</title>
        <authorList>
            <person name="Shin N.R."/>
            <person name="Okamura Y."/>
            <person name="Kirsch R."/>
            <person name="Pauchet Y."/>
        </authorList>
    </citation>
    <scope>NUCLEOTIDE SEQUENCE</scope>
    <source>
        <strain evidence="1">AMC_N1</strain>
    </source>
</reference>
<evidence type="ECO:0008006" key="3">
    <source>
        <dbReference type="Google" id="ProtNLM"/>
    </source>
</evidence>
<gene>
    <name evidence="1" type="ORF">NQ318_020652</name>
</gene>
<dbReference type="EMBL" id="JAPWTK010001493">
    <property type="protein sequence ID" value="KAJ8932323.1"/>
    <property type="molecule type" value="Genomic_DNA"/>
</dbReference>
<evidence type="ECO:0000313" key="2">
    <source>
        <dbReference type="Proteomes" id="UP001162162"/>
    </source>
</evidence>
<name>A0AAV8X0W9_9CUCU</name>
<dbReference type="AlphaFoldDB" id="A0AAV8X0W9"/>